<dbReference type="InterPro" id="IPR036679">
    <property type="entry name" value="FlgN-like_sf"/>
</dbReference>
<protein>
    <recommendedName>
        <fullName evidence="4">Flagellar protein FlgN</fullName>
    </recommendedName>
</protein>
<dbReference type="RefSeq" id="WP_161347687.1">
    <property type="nucleotide sequence ID" value="NZ_BMGW01000009.1"/>
</dbReference>
<dbReference type="SUPFAM" id="SSF140566">
    <property type="entry name" value="FlgN-like"/>
    <property type="match status" value="1"/>
</dbReference>
<evidence type="ECO:0000313" key="2">
    <source>
        <dbReference type="EMBL" id="MZQ90295.1"/>
    </source>
</evidence>
<evidence type="ECO:0000313" key="3">
    <source>
        <dbReference type="Proteomes" id="UP000477083"/>
    </source>
</evidence>
<dbReference type="Proteomes" id="UP000477083">
    <property type="component" value="Unassembled WGS sequence"/>
</dbReference>
<name>A0A6L8VIY8_9RHOB</name>
<evidence type="ECO:0000256" key="1">
    <source>
        <dbReference type="SAM" id="MobiDB-lite"/>
    </source>
</evidence>
<evidence type="ECO:0008006" key="4">
    <source>
        <dbReference type="Google" id="ProtNLM"/>
    </source>
</evidence>
<organism evidence="2 3">
    <name type="scientific">Frigidibacter albus</name>
    <dbReference type="NCBI Taxonomy" id="1465486"/>
    <lineage>
        <taxon>Bacteria</taxon>
        <taxon>Pseudomonadati</taxon>
        <taxon>Pseudomonadota</taxon>
        <taxon>Alphaproteobacteria</taxon>
        <taxon>Rhodobacterales</taxon>
        <taxon>Paracoccaceae</taxon>
        <taxon>Frigidibacter</taxon>
    </lineage>
</organism>
<keyword evidence="3" id="KW-1185">Reference proteome</keyword>
<sequence>MSDETQIWQPLARILGQEAQAIRAGDLQALVLLAQAKAPLVAAAEARAQGPRAAQPGAAEALAGLRRQAAANQRQLGATLKGMRAALRRLDGLRRAGRSLQSYDAAGRPQTIGAPQVNLERRA</sequence>
<comment type="caution">
    <text evidence="2">The sequence shown here is derived from an EMBL/GenBank/DDBJ whole genome shotgun (WGS) entry which is preliminary data.</text>
</comment>
<dbReference type="AlphaFoldDB" id="A0A6L8VIY8"/>
<gene>
    <name evidence="2" type="ORF">GS660_14460</name>
</gene>
<accession>A0A6L8VIY8</accession>
<dbReference type="EMBL" id="WWNR01000009">
    <property type="protein sequence ID" value="MZQ90295.1"/>
    <property type="molecule type" value="Genomic_DNA"/>
</dbReference>
<reference evidence="2 3" key="1">
    <citation type="submission" date="2020-01" db="EMBL/GenBank/DDBJ databases">
        <title>Frigidibacter albus SP32T (=CGMCC 1.13995T).</title>
        <authorList>
            <person name="Liao X."/>
        </authorList>
    </citation>
    <scope>NUCLEOTIDE SEQUENCE [LARGE SCALE GENOMIC DNA]</scope>
    <source>
        <strain evidence="2 3">SP32</strain>
    </source>
</reference>
<feature type="region of interest" description="Disordered" evidence="1">
    <location>
        <begin position="99"/>
        <end position="123"/>
    </location>
</feature>
<dbReference type="GO" id="GO:0044780">
    <property type="term" value="P:bacterial-type flagellum assembly"/>
    <property type="evidence" value="ECO:0007669"/>
    <property type="project" value="InterPro"/>
</dbReference>
<proteinExistence type="predicted"/>